<feature type="compositionally biased region" description="Basic and acidic residues" evidence="1">
    <location>
        <begin position="1009"/>
        <end position="1039"/>
    </location>
</feature>
<feature type="compositionally biased region" description="Basic and acidic residues" evidence="1">
    <location>
        <begin position="513"/>
        <end position="522"/>
    </location>
</feature>
<feature type="compositionally biased region" description="Basic and acidic residues" evidence="1">
    <location>
        <begin position="446"/>
        <end position="457"/>
    </location>
</feature>
<protein>
    <submittedName>
        <fullName evidence="2">Uncharacterized protein</fullName>
    </submittedName>
</protein>
<comment type="caution">
    <text evidence="2">The sequence shown here is derived from an EMBL/GenBank/DDBJ whole genome shotgun (WGS) entry which is preliminary data.</text>
</comment>
<evidence type="ECO:0000313" key="2">
    <source>
        <dbReference type="EMBL" id="KAK1745487.1"/>
    </source>
</evidence>
<feature type="compositionally biased region" description="Polar residues" evidence="1">
    <location>
        <begin position="1055"/>
        <end position="1065"/>
    </location>
</feature>
<evidence type="ECO:0000313" key="3">
    <source>
        <dbReference type="Proteomes" id="UP001224775"/>
    </source>
</evidence>
<feature type="compositionally biased region" description="Polar residues" evidence="1">
    <location>
        <begin position="570"/>
        <end position="585"/>
    </location>
</feature>
<feature type="compositionally biased region" description="Basic and acidic residues" evidence="1">
    <location>
        <begin position="1084"/>
        <end position="1108"/>
    </location>
</feature>
<feature type="compositionally biased region" description="Polar residues" evidence="1">
    <location>
        <begin position="716"/>
        <end position="728"/>
    </location>
</feature>
<feature type="compositionally biased region" description="Polar residues" evidence="1">
    <location>
        <begin position="22"/>
        <end position="35"/>
    </location>
</feature>
<feature type="compositionally biased region" description="Basic and acidic residues" evidence="1">
    <location>
        <begin position="484"/>
        <end position="500"/>
    </location>
</feature>
<feature type="compositionally biased region" description="Polar residues" evidence="1">
    <location>
        <begin position="788"/>
        <end position="799"/>
    </location>
</feature>
<feature type="region of interest" description="Disordered" evidence="1">
    <location>
        <begin position="927"/>
        <end position="1112"/>
    </location>
</feature>
<gene>
    <name evidence="2" type="ORF">QTG54_003411</name>
</gene>
<feature type="compositionally biased region" description="Basic and acidic residues" evidence="1">
    <location>
        <begin position="62"/>
        <end position="76"/>
    </location>
</feature>
<accession>A0AAD8YG47</accession>
<name>A0AAD8YG47_9STRA</name>
<feature type="compositionally biased region" description="Polar residues" evidence="1">
    <location>
        <begin position="593"/>
        <end position="607"/>
    </location>
</feature>
<organism evidence="2 3">
    <name type="scientific">Skeletonema marinoi</name>
    <dbReference type="NCBI Taxonomy" id="267567"/>
    <lineage>
        <taxon>Eukaryota</taxon>
        <taxon>Sar</taxon>
        <taxon>Stramenopiles</taxon>
        <taxon>Ochrophyta</taxon>
        <taxon>Bacillariophyta</taxon>
        <taxon>Coscinodiscophyceae</taxon>
        <taxon>Thalassiosirophycidae</taxon>
        <taxon>Thalassiosirales</taxon>
        <taxon>Skeletonemataceae</taxon>
        <taxon>Skeletonema</taxon>
        <taxon>Skeletonema marinoi-dohrnii complex</taxon>
    </lineage>
</organism>
<reference evidence="2" key="1">
    <citation type="submission" date="2023-06" db="EMBL/GenBank/DDBJ databases">
        <title>Survivors Of The Sea: Transcriptome response of Skeletonema marinoi to long-term dormancy.</title>
        <authorList>
            <person name="Pinder M.I.M."/>
            <person name="Kourtchenko O."/>
            <person name="Robertson E.K."/>
            <person name="Larsson T."/>
            <person name="Maumus F."/>
            <person name="Osuna-Cruz C.M."/>
            <person name="Vancaester E."/>
            <person name="Stenow R."/>
            <person name="Vandepoele K."/>
            <person name="Ploug H."/>
            <person name="Bruchert V."/>
            <person name="Godhe A."/>
            <person name="Topel M."/>
        </authorList>
    </citation>
    <scope>NUCLEOTIDE SEQUENCE</scope>
    <source>
        <strain evidence="2">R05AC</strain>
    </source>
</reference>
<proteinExistence type="predicted"/>
<sequence length="1129" mass="123998">MTRTSGSRHSFDNHSDDDDSSTGSLLVSPTKTIETSCWGGGSEPTEMVAIHNNYNFKNPNGNDDHDRTDDADNKNRTTMDVTFQDSIDMSHRKEQDDSFLFETAAAAAENATTPAKQRFSYAAAMEQLDDSWLAPTPKRPGNCDDGLDLTMEDDEEEDVGKCLEEQFTDSPIKDELLQDDIIEEMPCDESILSVTKDEEDNNAISSPPEFAALVPAPKHSSPTVATTATAALLNTQNDSLSPPTQDSSTAEADTTSAIFRHHPKNNPQQTTAASSNMMMTLQHGHPVNESYDSVEQRKQHLEQETNCISSFLVDRDRVENDIVMTTKRVGDESMSGAGDEVGGGEELNNSMLGTLEEEDEENDELSIDDDDDEERYFNNSVLETLEEHSDEAELTMTQTADCTADSDGFLMKIEHAENDEEDLVVHSYEDAVDKHDVLNQESVVAEEVKEGHDEPVGESHLTNPSEEMAVEKNITLPEDENAEKEDKEEVDNRKDAHDFAPEINLTNPEPPTDDEKGNDNDMKGTTPEYHLSSPVSPAVMQEATSSVIESSEIGVAPTLEGEDIIENKPELTSSRVDSLAFSTSADTEDALELSQQAQNTSQSSEENGNTEKLIDSNVNLTLAAPEGDAVNGYLEYSTSNQPSSEVEAGADLSFDGNSLSASLDVSLSNIDREALFAGSLSHQLSPIRQNSSSPHDLSQRQDDDLKGDEIQLPATLDTSPISGSSSPHDCQPLLGAGGLYKSSGDEFAVGAGGSLEDSPATSPTTDGAEVNKGSIFAVLSQLNTGASSNKVVQGTSPKTQKNDANEENEILSGPSLEGNPKEHVTEDTNVEMEDHKTRIETFADKHGDFQNTIDDELDERNKSLEDLSSYQQSFNSTSSAFLERLRGAAESRKREVTKARFSMERKEQILYEEKEDREVMPTLSEVTEEMVDEPIGTTTVTKTQVKPFKARPLPSSTTAFEPKGYSHSKSTSTIGSKRKSTNALRPHIHDNKPFGTNSAISAKPPKRLLSGEDASKAKEMTRRRLLQEEEERIRREAVFRARPLPASTLPRAGSIEQQTRMSHNSKGARAGKENSAFKPSSSSRAEERAAYNAEKKAREEARRQEQIRKRNALINETNEEIEKLKRFLR</sequence>
<dbReference type="AlphaFoldDB" id="A0AAD8YG47"/>
<dbReference type="Proteomes" id="UP001224775">
    <property type="component" value="Unassembled WGS sequence"/>
</dbReference>
<feature type="region of interest" description="Disordered" evidence="1">
    <location>
        <begin position="715"/>
        <end position="737"/>
    </location>
</feature>
<feature type="compositionally biased region" description="Basic and acidic residues" evidence="1">
    <location>
        <begin position="819"/>
        <end position="832"/>
    </location>
</feature>
<feature type="region of interest" description="Disordered" evidence="1">
    <location>
        <begin position="1"/>
        <end position="76"/>
    </location>
</feature>
<feature type="region of interest" description="Disordered" evidence="1">
    <location>
        <begin position="788"/>
        <end position="832"/>
    </location>
</feature>
<keyword evidence="3" id="KW-1185">Reference proteome</keyword>
<dbReference type="EMBL" id="JATAAI010000005">
    <property type="protein sequence ID" value="KAK1745487.1"/>
    <property type="molecule type" value="Genomic_DNA"/>
</dbReference>
<evidence type="ECO:0000256" key="1">
    <source>
        <dbReference type="SAM" id="MobiDB-lite"/>
    </source>
</evidence>
<feature type="region of interest" description="Disordered" evidence="1">
    <location>
        <begin position="444"/>
        <end position="611"/>
    </location>
</feature>